<feature type="signal peptide" evidence="2">
    <location>
        <begin position="1"/>
        <end position="24"/>
    </location>
</feature>
<dbReference type="PANTHER" id="PTHR13593">
    <property type="match status" value="1"/>
</dbReference>
<dbReference type="InterPro" id="IPR051057">
    <property type="entry name" value="PI-PLC_domain"/>
</dbReference>
<dbReference type="AlphaFoldDB" id="A0A9P8A354"/>
<evidence type="ECO:0008006" key="5">
    <source>
        <dbReference type="Google" id="ProtNLM"/>
    </source>
</evidence>
<reference evidence="3" key="1">
    <citation type="submission" date="2021-07" db="EMBL/GenBank/DDBJ databases">
        <title>Draft genome of Mortierella alpina, strain LL118, isolated from an aspen leaf litter sample.</title>
        <authorList>
            <person name="Yang S."/>
            <person name="Vinatzer B.A."/>
        </authorList>
    </citation>
    <scope>NUCLEOTIDE SEQUENCE</scope>
    <source>
        <strain evidence="3">LL118</strain>
    </source>
</reference>
<dbReference type="GO" id="GO:0006629">
    <property type="term" value="P:lipid metabolic process"/>
    <property type="evidence" value="ECO:0007669"/>
    <property type="project" value="InterPro"/>
</dbReference>
<dbReference type="Proteomes" id="UP000717515">
    <property type="component" value="Unassembled WGS sequence"/>
</dbReference>
<dbReference type="SUPFAM" id="SSF51695">
    <property type="entry name" value="PLC-like phosphodiesterases"/>
    <property type="match status" value="1"/>
</dbReference>
<gene>
    <name evidence="3" type="ORF">KVV02_007817</name>
</gene>
<feature type="region of interest" description="Disordered" evidence="1">
    <location>
        <begin position="392"/>
        <end position="434"/>
    </location>
</feature>
<proteinExistence type="predicted"/>
<evidence type="ECO:0000256" key="2">
    <source>
        <dbReference type="SAM" id="SignalP"/>
    </source>
</evidence>
<keyword evidence="2" id="KW-0732">Signal</keyword>
<dbReference type="InterPro" id="IPR017946">
    <property type="entry name" value="PLC-like_Pdiesterase_TIM-brl"/>
</dbReference>
<accession>A0A9P8A354</accession>
<dbReference type="Gene3D" id="3.20.20.190">
    <property type="entry name" value="Phosphatidylinositol (PI) phosphodiesterase"/>
    <property type="match status" value="1"/>
</dbReference>
<evidence type="ECO:0000256" key="1">
    <source>
        <dbReference type="SAM" id="MobiDB-lite"/>
    </source>
</evidence>
<dbReference type="Pfam" id="PF26146">
    <property type="entry name" value="PI-PLC_X"/>
    <property type="match status" value="1"/>
</dbReference>
<name>A0A9P8A354_MORAP</name>
<comment type="caution">
    <text evidence="3">The sequence shown here is derived from an EMBL/GenBank/DDBJ whole genome shotgun (WGS) entry which is preliminary data.</text>
</comment>
<feature type="compositionally biased region" description="Basic and acidic residues" evidence="1">
    <location>
        <begin position="416"/>
        <end position="434"/>
    </location>
</feature>
<dbReference type="PROSITE" id="PS50007">
    <property type="entry name" value="PIPLC_X_DOMAIN"/>
    <property type="match status" value="1"/>
</dbReference>
<evidence type="ECO:0000313" key="4">
    <source>
        <dbReference type="Proteomes" id="UP000717515"/>
    </source>
</evidence>
<sequence>MRPSFALSAATALLVSSLVHTSHAQQLCNGYAELCAKSYDKVAFATTHNAFASSAGALGANQNNDIAIQLKDGIRALMLDSYNPPTGNTGEIQLCHTACTLLDGGTLSKALEQIKKFLENNPNEVITIFFENAGNLAASQFQTVYTAVGMDKYAHTQPTASGTWPTLGEMIATGKRLVSFIDSGADANVPWLMSEYDYIFETPYSIPRDTPYPCTVDRPKDQRRQLYVLNHFVSGTLNLNGQAIDVPQPGLANVTNAIDLTNHINNCQGTFLQIPNFIAVDFYEQGSILQATAAVNGVAWNGKEPTQPAPFTNTTSAAHYKMLLQSSSLAAVVLSSIVLVGYLAPVTEAHSWLECVNWQFKNPDKEDWTEKGGECQGYARRFPLGHKFASMDSSPARHYQQDNKNPEDAPPCSDGKSGKEKGMDETLAEPRDAAYDRKNWGKMTVTKVGDQLCLRWPAKTHGNEKSMVVVSLSKNANGKDPNQKWFSSNVVAKLPYKNCSGSGSKDATPCGGCFAVPVRASGDYVLQWRWELNHNEFYTSCADVRIGSK</sequence>
<dbReference type="GO" id="GO:0008081">
    <property type="term" value="F:phosphoric diester hydrolase activity"/>
    <property type="evidence" value="ECO:0007669"/>
    <property type="project" value="InterPro"/>
</dbReference>
<evidence type="ECO:0000313" key="3">
    <source>
        <dbReference type="EMBL" id="KAG9323492.1"/>
    </source>
</evidence>
<organism evidence="3 4">
    <name type="scientific">Mortierella alpina</name>
    <name type="common">Oleaginous fungus</name>
    <name type="synonym">Mortierella renispora</name>
    <dbReference type="NCBI Taxonomy" id="64518"/>
    <lineage>
        <taxon>Eukaryota</taxon>
        <taxon>Fungi</taxon>
        <taxon>Fungi incertae sedis</taxon>
        <taxon>Mucoromycota</taxon>
        <taxon>Mortierellomycotina</taxon>
        <taxon>Mortierellomycetes</taxon>
        <taxon>Mortierellales</taxon>
        <taxon>Mortierellaceae</taxon>
        <taxon>Mortierella</taxon>
    </lineage>
</organism>
<dbReference type="EMBL" id="JAIFTL010000099">
    <property type="protein sequence ID" value="KAG9323492.1"/>
    <property type="molecule type" value="Genomic_DNA"/>
</dbReference>
<dbReference type="PANTHER" id="PTHR13593:SF140">
    <property type="entry name" value="PLC-LIKE PHOSPHODIESTERASE"/>
    <property type="match status" value="1"/>
</dbReference>
<protein>
    <recommendedName>
        <fullName evidence="5">PLC-like phosphodiesterase</fullName>
    </recommendedName>
</protein>
<feature type="chain" id="PRO_5040323209" description="PLC-like phosphodiesterase" evidence="2">
    <location>
        <begin position="25"/>
        <end position="549"/>
    </location>
</feature>